<sequence length="41" mass="4946">MCGDPKQNRKGEKETEKRRLRFLDAPSYKHPRLQPWNSTMD</sequence>
<feature type="region of interest" description="Disordered" evidence="1">
    <location>
        <begin position="1"/>
        <end position="41"/>
    </location>
</feature>
<proteinExistence type="predicted"/>
<accession>A0A0A9A3K2</accession>
<dbReference type="AlphaFoldDB" id="A0A0A9A3K2"/>
<reference evidence="2" key="1">
    <citation type="submission" date="2014-09" db="EMBL/GenBank/DDBJ databases">
        <authorList>
            <person name="Magalhaes I.L.F."/>
            <person name="Oliveira U."/>
            <person name="Santos F.R."/>
            <person name="Vidigal T.H.D.A."/>
            <person name="Brescovit A.D."/>
            <person name="Santos A.J."/>
        </authorList>
    </citation>
    <scope>NUCLEOTIDE SEQUENCE</scope>
    <source>
        <tissue evidence="2">Shoot tissue taken approximately 20 cm above the soil surface</tissue>
    </source>
</reference>
<evidence type="ECO:0000256" key="1">
    <source>
        <dbReference type="SAM" id="MobiDB-lite"/>
    </source>
</evidence>
<organism evidence="2">
    <name type="scientific">Arundo donax</name>
    <name type="common">Giant reed</name>
    <name type="synonym">Donax arundinaceus</name>
    <dbReference type="NCBI Taxonomy" id="35708"/>
    <lineage>
        <taxon>Eukaryota</taxon>
        <taxon>Viridiplantae</taxon>
        <taxon>Streptophyta</taxon>
        <taxon>Embryophyta</taxon>
        <taxon>Tracheophyta</taxon>
        <taxon>Spermatophyta</taxon>
        <taxon>Magnoliopsida</taxon>
        <taxon>Liliopsida</taxon>
        <taxon>Poales</taxon>
        <taxon>Poaceae</taxon>
        <taxon>PACMAD clade</taxon>
        <taxon>Arundinoideae</taxon>
        <taxon>Arundineae</taxon>
        <taxon>Arundo</taxon>
    </lineage>
</organism>
<name>A0A0A9A3K2_ARUDO</name>
<evidence type="ECO:0000313" key="2">
    <source>
        <dbReference type="EMBL" id="JAD45656.1"/>
    </source>
</evidence>
<reference evidence="2" key="2">
    <citation type="journal article" date="2015" name="Data Brief">
        <title>Shoot transcriptome of the giant reed, Arundo donax.</title>
        <authorList>
            <person name="Barrero R.A."/>
            <person name="Guerrero F.D."/>
            <person name="Moolhuijzen P."/>
            <person name="Goolsby J.A."/>
            <person name="Tidwell J."/>
            <person name="Bellgard S.E."/>
            <person name="Bellgard M.I."/>
        </authorList>
    </citation>
    <scope>NUCLEOTIDE SEQUENCE</scope>
    <source>
        <tissue evidence="2">Shoot tissue taken approximately 20 cm above the soil surface</tissue>
    </source>
</reference>
<protein>
    <submittedName>
        <fullName evidence="2">Uncharacterized protein</fullName>
    </submittedName>
</protein>
<feature type="compositionally biased region" description="Basic and acidic residues" evidence="1">
    <location>
        <begin position="1"/>
        <end position="17"/>
    </location>
</feature>
<dbReference type="EMBL" id="GBRH01252239">
    <property type="protein sequence ID" value="JAD45656.1"/>
    <property type="molecule type" value="Transcribed_RNA"/>
</dbReference>